<dbReference type="GO" id="GO:0005829">
    <property type="term" value="C:cytosol"/>
    <property type="evidence" value="ECO:0007669"/>
    <property type="project" value="TreeGrafter"/>
</dbReference>
<keyword evidence="5" id="KW-1185">Reference proteome</keyword>
<dbReference type="SUPFAM" id="SSF54506">
    <property type="entry name" value="Diaminopimelate epimerase-like"/>
    <property type="match status" value="1"/>
</dbReference>
<evidence type="ECO:0000256" key="2">
    <source>
        <dbReference type="ARBA" id="ARBA00023235"/>
    </source>
</evidence>
<sequence>VTLQTRAGLLPGRVEADGRISVNMGAPRLAWDAVPLTDACDTLMLPIDGSPAALSMGNPHVTFFVDDLASVDPAVRGAPLERHALFAEGANIGFAQRIGDDHLRLRVWERGAGLTLACGSGACAAAVNAMRKGLVGHACRVTMDGGDLDIVWERAGRGDVWMTGPAVVAFDGHVALAAVSA</sequence>
<accession>A0A850PAA9</accession>
<dbReference type="Proteomes" id="UP000585665">
    <property type="component" value="Unassembled WGS sequence"/>
</dbReference>
<dbReference type="GO" id="GO:0009089">
    <property type="term" value="P:lysine biosynthetic process via diaminopimelate"/>
    <property type="evidence" value="ECO:0007669"/>
    <property type="project" value="UniProtKB-UniRule"/>
</dbReference>
<comment type="similarity">
    <text evidence="1">Belongs to the diaminopimelate epimerase family.</text>
</comment>
<dbReference type="Pfam" id="PF01678">
    <property type="entry name" value="DAP_epimerase"/>
    <property type="match status" value="1"/>
</dbReference>
<dbReference type="NCBIfam" id="TIGR00652">
    <property type="entry name" value="DapF"/>
    <property type="match status" value="1"/>
</dbReference>
<dbReference type="Gene3D" id="3.10.310.10">
    <property type="entry name" value="Diaminopimelate Epimerase, Chain A, domain 1"/>
    <property type="match status" value="1"/>
</dbReference>
<evidence type="ECO:0000256" key="1">
    <source>
        <dbReference type="ARBA" id="ARBA00010219"/>
    </source>
</evidence>
<dbReference type="EC" id="5.1.1.7" evidence="3"/>
<evidence type="ECO:0000313" key="5">
    <source>
        <dbReference type="Proteomes" id="UP000585665"/>
    </source>
</evidence>
<evidence type="ECO:0000256" key="3">
    <source>
        <dbReference type="NCBIfam" id="TIGR00652"/>
    </source>
</evidence>
<dbReference type="InterPro" id="IPR001653">
    <property type="entry name" value="DAP_epimerase_DapF"/>
</dbReference>
<dbReference type="PANTHER" id="PTHR31689">
    <property type="entry name" value="DIAMINOPIMELATE EPIMERASE, CHLOROPLASTIC"/>
    <property type="match status" value="1"/>
</dbReference>
<organism evidence="4 5">
    <name type="scientific">Ameyamaea chiangmaiensis</name>
    <dbReference type="NCBI Taxonomy" id="442969"/>
    <lineage>
        <taxon>Bacteria</taxon>
        <taxon>Pseudomonadati</taxon>
        <taxon>Pseudomonadota</taxon>
        <taxon>Alphaproteobacteria</taxon>
        <taxon>Acetobacterales</taxon>
        <taxon>Acetobacteraceae</taxon>
        <taxon>Ameyamaea</taxon>
    </lineage>
</organism>
<comment type="caution">
    <text evidence="4">The sequence shown here is derived from an EMBL/GenBank/DDBJ whole genome shotgun (WGS) entry which is preliminary data.</text>
</comment>
<dbReference type="EMBL" id="JABXXR010000137">
    <property type="protein sequence ID" value="NVN41495.1"/>
    <property type="molecule type" value="Genomic_DNA"/>
</dbReference>
<feature type="non-terminal residue" evidence="4">
    <location>
        <position position="1"/>
    </location>
</feature>
<dbReference type="RefSeq" id="WP_176614388.1">
    <property type="nucleotide sequence ID" value="NZ_JABXXR010000137.1"/>
</dbReference>
<reference evidence="4 5" key="1">
    <citation type="submission" date="2020-06" db="EMBL/GenBank/DDBJ databases">
        <title>Description of novel acetic acid bacteria.</title>
        <authorList>
            <person name="Sombolestani A."/>
        </authorList>
    </citation>
    <scope>NUCLEOTIDE SEQUENCE [LARGE SCALE GENOMIC DNA]</scope>
    <source>
        <strain evidence="4 5">LMG 27010</strain>
    </source>
</reference>
<dbReference type="GO" id="GO:0008837">
    <property type="term" value="F:diaminopimelate epimerase activity"/>
    <property type="evidence" value="ECO:0007669"/>
    <property type="project" value="UniProtKB-UniRule"/>
</dbReference>
<dbReference type="AlphaFoldDB" id="A0A850PAA9"/>
<proteinExistence type="inferred from homology"/>
<evidence type="ECO:0000313" key="4">
    <source>
        <dbReference type="EMBL" id="NVN41495.1"/>
    </source>
</evidence>
<name>A0A850PAA9_9PROT</name>
<keyword evidence="2 4" id="KW-0413">Isomerase</keyword>
<protein>
    <recommendedName>
        <fullName evidence="3">Diaminopimelate epimerase</fullName>
        <ecNumber evidence="3">5.1.1.7</ecNumber>
    </recommendedName>
</protein>
<dbReference type="PANTHER" id="PTHR31689:SF0">
    <property type="entry name" value="DIAMINOPIMELATE EPIMERASE"/>
    <property type="match status" value="1"/>
</dbReference>
<gene>
    <name evidence="4" type="primary">dapF</name>
    <name evidence="4" type="ORF">HUK82_13110</name>
</gene>